<dbReference type="PANTHER" id="PTHR22691">
    <property type="entry name" value="YEAST SPT2-RELATED"/>
    <property type="match status" value="1"/>
</dbReference>
<keyword evidence="5" id="KW-0966">Cell projection</keyword>
<evidence type="ECO:0000256" key="11">
    <source>
        <dbReference type="SAM" id="MobiDB-lite"/>
    </source>
</evidence>
<dbReference type="GO" id="GO:0036064">
    <property type="term" value="C:ciliary basal body"/>
    <property type="evidence" value="ECO:0007669"/>
    <property type="project" value="TreeGrafter"/>
</dbReference>
<evidence type="ECO:0000256" key="5">
    <source>
        <dbReference type="ARBA" id="ARBA00023273"/>
    </source>
</evidence>
<feature type="coiled-coil region" evidence="10">
    <location>
        <begin position="193"/>
        <end position="246"/>
    </location>
</feature>
<evidence type="ECO:0000256" key="2">
    <source>
        <dbReference type="ARBA" id="ARBA00022490"/>
    </source>
</evidence>
<dbReference type="AlphaFoldDB" id="A0AAV8XHJ1"/>
<evidence type="ECO:0000256" key="6">
    <source>
        <dbReference type="ARBA" id="ARBA00038217"/>
    </source>
</evidence>
<evidence type="ECO:0000313" key="12">
    <source>
        <dbReference type="EMBL" id="KAJ8938502.1"/>
    </source>
</evidence>
<evidence type="ECO:0000256" key="7">
    <source>
        <dbReference type="ARBA" id="ARBA00040683"/>
    </source>
</evidence>
<organism evidence="12 13">
    <name type="scientific">Aromia moschata</name>
    <dbReference type="NCBI Taxonomy" id="1265417"/>
    <lineage>
        <taxon>Eukaryota</taxon>
        <taxon>Metazoa</taxon>
        <taxon>Ecdysozoa</taxon>
        <taxon>Arthropoda</taxon>
        <taxon>Hexapoda</taxon>
        <taxon>Insecta</taxon>
        <taxon>Pterygota</taxon>
        <taxon>Neoptera</taxon>
        <taxon>Endopterygota</taxon>
        <taxon>Coleoptera</taxon>
        <taxon>Polyphaga</taxon>
        <taxon>Cucujiformia</taxon>
        <taxon>Chrysomeloidea</taxon>
        <taxon>Cerambycidae</taxon>
        <taxon>Cerambycinae</taxon>
        <taxon>Callichromatini</taxon>
        <taxon>Aromia</taxon>
    </lineage>
</organism>
<comment type="subcellular location">
    <subcellularLocation>
        <location evidence="1">Cytoplasm</location>
        <location evidence="1">Cytoskeleton</location>
        <location evidence="1">Cilium basal body</location>
    </subcellularLocation>
</comment>
<feature type="region of interest" description="Disordered" evidence="11">
    <location>
        <begin position="364"/>
        <end position="453"/>
    </location>
</feature>
<protein>
    <recommendedName>
        <fullName evidence="7">Centrosomal protein CCDC61</fullName>
    </recommendedName>
    <alternativeName>
        <fullName evidence="8">Coiled-coil domain-containing protein 61</fullName>
    </alternativeName>
    <alternativeName>
        <fullName evidence="9">VFL3 homolog</fullName>
    </alternativeName>
</protein>
<evidence type="ECO:0000256" key="8">
    <source>
        <dbReference type="ARBA" id="ARBA00041518"/>
    </source>
</evidence>
<dbReference type="Proteomes" id="UP001162162">
    <property type="component" value="Unassembled WGS sequence"/>
</dbReference>
<feature type="coiled-coil region" evidence="10">
    <location>
        <begin position="273"/>
        <end position="307"/>
    </location>
</feature>
<keyword evidence="13" id="KW-1185">Reference proteome</keyword>
<dbReference type="PANTHER" id="PTHR22691:SF1">
    <property type="entry name" value="CENTROSOMAL PROTEIN CCDC61"/>
    <property type="match status" value="1"/>
</dbReference>
<dbReference type="CDD" id="cd22284">
    <property type="entry name" value="HD_CCDC61_N"/>
    <property type="match status" value="1"/>
</dbReference>
<evidence type="ECO:0000256" key="1">
    <source>
        <dbReference type="ARBA" id="ARBA00004120"/>
    </source>
</evidence>
<reference evidence="12" key="1">
    <citation type="journal article" date="2023" name="Insect Mol. Biol.">
        <title>Genome sequencing provides insights into the evolution of gene families encoding plant cell wall-degrading enzymes in longhorned beetles.</title>
        <authorList>
            <person name="Shin N.R."/>
            <person name="Okamura Y."/>
            <person name="Kirsch R."/>
            <person name="Pauchet Y."/>
        </authorList>
    </citation>
    <scope>NUCLEOTIDE SEQUENCE</scope>
    <source>
        <strain evidence="12">AMC_N1</strain>
    </source>
</reference>
<evidence type="ECO:0000256" key="4">
    <source>
        <dbReference type="ARBA" id="ARBA00023212"/>
    </source>
</evidence>
<keyword evidence="3 10" id="KW-0175">Coiled coil</keyword>
<evidence type="ECO:0000256" key="3">
    <source>
        <dbReference type="ARBA" id="ARBA00023054"/>
    </source>
</evidence>
<dbReference type="EMBL" id="JAPWTK010000553">
    <property type="protein sequence ID" value="KAJ8938502.1"/>
    <property type="molecule type" value="Genomic_DNA"/>
</dbReference>
<comment type="caution">
    <text evidence="12">The sequence shown here is derived from an EMBL/GenBank/DDBJ whole genome shotgun (WGS) entry which is preliminary data.</text>
</comment>
<gene>
    <name evidence="12" type="ORF">NQ318_005166</name>
</gene>
<accession>A0AAV8XHJ1</accession>
<evidence type="ECO:0000256" key="10">
    <source>
        <dbReference type="SAM" id="Coils"/>
    </source>
</evidence>
<keyword evidence="4" id="KW-0206">Cytoskeleton</keyword>
<feature type="compositionally biased region" description="Polar residues" evidence="11">
    <location>
        <begin position="369"/>
        <end position="382"/>
    </location>
</feature>
<proteinExistence type="inferred from homology"/>
<dbReference type="InterPro" id="IPR049733">
    <property type="entry name" value="CCDC61_N"/>
</dbReference>
<comment type="similarity">
    <text evidence="6">Belongs to the CCDC61 family.</text>
</comment>
<evidence type="ECO:0000256" key="9">
    <source>
        <dbReference type="ARBA" id="ARBA00042326"/>
    </source>
</evidence>
<name>A0AAV8XHJ1_9CUCU</name>
<keyword evidence="2" id="KW-0963">Cytoplasm</keyword>
<evidence type="ECO:0000313" key="13">
    <source>
        <dbReference type="Proteomes" id="UP001162162"/>
    </source>
</evidence>
<feature type="compositionally biased region" description="Low complexity" evidence="11">
    <location>
        <begin position="427"/>
        <end position="443"/>
    </location>
</feature>
<sequence>MSPGQNPSARVPANLNATKSYDNVTREIDKSKSKVFKTKAKLHTFSHDMADPNLVTTCTFHGQEYLFKMNILCNNLEILITDKNSGEEWQCGYDATYIENLTQKTGNFKQFDIFVAMIKSGLLRTSESVTLDLLTFEDLELLRSRKLTKTVGPSNSNRRYLIVTYIVEFDKIRYPLPLEYCGPPDPVILQATIRRLELELSKTKEELALKASNSEARKIYFLQKRVDELTEENVQLQEEVRHLSKLLEKKPKTHVVSLQKAVSNLERCVVSERNSHHELVERLRNDKEHLARELEKVKCSEKNLKAKLTKVVHESRMGIGDQVNRTPLVQRGSYHSIRMMYKRSKSPFSEGCCDSKNRTYNHKVEMKKSQPQWEQPRGSKSVTKMCRSRNSSSSSTKYVDPDDFPSHGKIRTPSPTPRRSKRKIARSRCSSVDSRTSSVSSKGSPRRFRKGELDYKKLEEKIVELQKMLKNNAVCDKE</sequence>